<dbReference type="PANTHER" id="PTHR30290">
    <property type="entry name" value="PERIPLASMIC BINDING COMPONENT OF ABC TRANSPORTER"/>
    <property type="match status" value="1"/>
</dbReference>
<name>A0ABQ2B4U1_9MICO</name>
<dbReference type="InterPro" id="IPR000914">
    <property type="entry name" value="SBP_5_dom"/>
</dbReference>
<feature type="region of interest" description="Disordered" evidence="4">
    <location>
        <begin position="21"/>
        <end position="55"/>
    </location>
</feature>
<dbReference type="CDD" id="cd08503">
    <property type="entry name" value="PBP2_NikA_DppA_OppA_like_17"/>
    <property type="match status" value="1"/>
</dbReference>
<evidence type="ECO:0000259" key="6">
    <source>
        <dbReference type="Pfam" id="PF00496"/>
    </source>
</evidence>
<evidence type="ECO:0000256" key="3">
    <source>
        <dbReference type="ARBA" id="ARBA00022729"/>
    </source>
</evidence>
<evidence type="ECO:0000313" key="7">
    <source>
        <dbReference type="EMBL" id="GGI05197.1"/>
    </source>
</evidence>
<dbReference type="RefSeq" id="WP_229737338.1">
    <property type="nucleotide sequence ID" value="NZ_BMDG01000002.1"/>
</dbReference>
<evidence type="ECO:0000256" key="5">
    <source>
        <dbReference type="SAM" id="SignalP"/>
    </source>
</evidence>
<comment type="similarity">
    <text evidence="1">Belongs to the bacterial solute-binding protein 5 family.</text>
</comment>
<keyword evidence="8" id="KW-1185">Reference proteome</keyword>
<feature type="signal peptide" evidence="5">
    <location>
        <begin position="1"/>
        <end position="19"/>
    </location>
</feature>
<dbReference type="SUPFAM" id="SSF53850">
    <property type="entry name" value="Periplasmic binding protein-like II"/>
    <property type="match status" value="1"/>
</dbReference>
<dbReference type="PANTHER" id="PTHR30290:SF9">
    <property type="entry name" value="OLIGOPEPTIDE-BINDING PROTEIN APPA"/>
    <property type="match status" value="1"/>
</dbReference>
<dbReference type="InterPro" id="IPR039424">
    <property type="entry name" value="SBP_5"/>
</dbReference>
<reference evidence="8" key="1">
    <citation type="journal article" date="2019" name="Int. J. Syst. Evol. Microbiol.">
        <title>The Global Catalogue of Microorganisms (GCM) 10K type strain sequencing project: providing services to taxonomists for standard genome sequencing and annotation.</title>
        <authorList>
            <consortium name="The Broad Institute Genomics Platform"/>
            <consortium name="The Broad Institute Genome Sequencing Center for Infectious Disease"/>
            <person name="Wu L."/>
            <person name="Ma J."/>
        </authorList>
    </citation>
    <scope>NUCLEOTIDE SEQUENCE [LARGE SCALE GENOMIC DNA]</scope>
    <source>
        <strain evidence="8">CCM 8653</strain>
    </source>
</reference>
<sequence>MLRLAAIAAAGAVGTTALAGCGTVPPPPDPAAPRRRGGTLSHGATGGGLKDSLDPHFPVTNPDIARVNNLYEPLLFWDSAYQLAPALATAVTPNRDATSWTVELRRDVAFHHGKTMTAEDVLFTMSRITDPETGAAGPLTEVLDIKNSRALDKHTVRFALKQPYSVFDQLIAEYTAGIVPTDFDPANPVGTGAFRADTFTPGQLSRFRRHDDYWGEAAWVDELVIYDFADDAAKVNALLAGQVQSIDNLPSYLTGAVAEQGSSALVSDTGAWMPFTMRVDTEPFSDVRVREAMRLVVDRQQMIDQALGGYGFVGNDLYAPFDPAYADDLPQREQDLDKVRSLLKQAGHEDLQVELVTSSAVGAGGVEAANLFVDQARKAGIDVRLNKADPNTFYGEQYLQWPFAQDFWVTRNYVPQVASCALPSSPYNETHFDDAEFQELFAQATRTVDETRRGELLHRCQEIEHERGGLIVWGFKKQVDGYSNLVQGFEPDRYLPSGGYKFHRVSFVEGA</sequence>
<evidence type="ECO:0000313" key="8">
    <source>
        <dbReference type="Proteomes" id="UP000632535"/>
    </source>
</evidence>
<dbReference type="PIRSF" id="PIRSF002741">
    <property type="entry name" value="MppA"/>
    <property type="match status" value="1"/>
</dbReference>
<comment type="caution">
    <text evidence="7">The sequence shown here is derived from an EMBL/GenBank/DDBJ whole genome shotgun (WGS) entry which is preliminary data.</text>
</comment>
<accession>A0ABQ2B4U1</accession>
<evidence type="ECO:0000256" key="1">
    <source>
        <dbReference type="ARBA" id="ARBA00005695"/>
    </source>
</evidence>
<gene>
    <name evidence="7" type="primary">gsiB</name>
    <name evidence="7" type="ORF">GCM10007368_04950</name>
</gene>
<dbReference type="EMBL" id="BMDG01000002">
    <property type="protein sequence ID" value="GGI05197.1"/>
    <property type="molecule type" value="Genomic_DNA"/>
</dbReference>
<dbReference type="PROSITE" id="PS51257">
    <property type="entry name" value="PROKAR_LIPOPROTEIN"/>
    <property type="match status" value="1"/>
</dbReference>
<dbReference type="Pfam" id="PF00496">
    <property type="entry name" value="SBP_bac_5"/>
    <property type="match status" value="1"/>
</dbReference>
<dbReference type="Proteomes" id="UP000632535">
    <property type="component" value="Unassembled WGS sequence"/>
</dbReference>
<dbReference type="Gene3D" id="3.90.76.10">
    <property type="entry name" value="Dipeptide-binding Protein, Domain 1"/>
    <property type="match status" value="1"/>
</dbReference>
<keyword evidence="3 5" id="KW-0732">Signal</keyword>
<dbReference type="InterPro" id="IPR030678">
    <property type="entry name" value="Peptide/Ni-bd"/>
</dbReference>
<dbReference type="Gene3D" id="3.40.190.10">
    <property type="entry name" value="Periplasmic binding protein-like II"/>
    <property type="match status" value="1"/>
</dbReference>
<feature type="chain" id="PRO_5045669566" evidence="5">
    <location>
        <begin position="20"/>
        <end position="511"/>
    </location>
</feature>
<evidence type="ECO:0000256" key="2">
    <source>
        <dbReference type="ARBA" id="ARBA00022448"/>
    </source>
</evidence>
<evidence type="ECO:0000256" key="4">
    <source>
        <dbReference type="SAM" id="MobiDB-lite"/>
    </source>
</evidence>
<protein>
    <submittedName>
        <fullName evidence="7">ABC transporter substrate-binding protein</fullName>
    </submittedName>
</protein>
<dbReference type="Gene3D" id="3.10.105.10">
    <property type="entry name" value="Dipeptide-binding Protein, Domain 3"/>
    <property type="match status" value="1"/>
</dbReference>
<keyword evidence="2" id="KW-0813">Transport</keyword>
<proteinExistence type="inferred from homology"/>
<feature type="domain" description="Solute-binding protein family 5" evidence="6">
    <location>
        <begin position="83"/>
        <end position="410"/>
    </location>
</feature>
<organism evidence="7 8">
    <name type="scientific">Isoptericola cucumis</name>
    <dbReference type="NCBI Taxonomy" id="1776856"/>
    <lineage>
        <taxon>Bacteria</taxon>
        <taxon>Bacillati</taxon>
        <taxon>Actinomycetota</taxon>
        <taxon>Actinomycetes</taxon>
        <taxon>Micrococcales</taxon>
        <taxon>Promicromonosporaceae</taxon>
        <taxon>Isoptericola</taxon>
    </lineage>
</organism>